<dbReference type="AlphaFoldDB" id="A0A158ITX6"/>
<proteinExistence type="predicted"/>
<dbReference type="PANTHER" id="PTHR43591:SF24">
    <property type="entry name" value="2-METHOXY-6-POLYPRENYL-1,4-BENZOQUINOL METHYLASE, MITOCHONDRIAL"/>
    <property type="match status" value="1"/>
</dbReference>
<accession>A0A158ITX6</accession>
<keyword evidence="3" id="KW-1185">Reference proteome</keyword>
<dbReference type="InterPro" id="IPR029063">
    <property type="entry name" value="SAM-dependent_MTases_sf"/>
</dbReference>
<keyword evidence="2" id="KW-0489">Methyltransferase</keyword>
<dbReference type="GO" id="GO:0008757">
    <property type="term" value="F:S-adenosylmethionine-dependent methyltransferase activity"/>
    <property type="evidence" value="ECO:0007669"/>
    <property type="project" value="InterPro"/>
</dbReference>
<evidence type="ECO:0000259" key="1">
    <source>
        <dbReference type="Pfam" id="PF08241"/>
    </source>
</evidence>
<dbReference type="STRING" id="326475.AWB66_03390"/>
<keyword evidence="2" id="KW-0808">Transferase</keyword>
<organism evidence="2 3">
    <name type="scientific">Caballeronia telluris</name>
    <dbReference type="NCBI Taxonomy" id="326475"/>
    <lineage>
        <taxon>Bacteria</taxon>
        <taxon>Pseudomonadati</taxon>
        <taxon>Pseudomonadota</taxon>
        <taxon>Betaproteobacteria</taxon>
        <taxon>Burkholderiales</taxon>
        <taxon>Burkholderiaceae</taxon>
        <taxon>Caballeronia</taxon>
    </lineage>
</organism>
<gene>
    <name evidence="2" type="ORF">AWB66_03390</name>
</gene>
<feature type="domain" description="Methyltransferase type 11" evidence="1">
    <location>
        <begin position="49"/>
        <end position="140"/>
    </location>
</feature>
<evidence type="ECO:0000313" key="3">
    <source>
        <dbReference type="Proteomes" id="UP000054717"/>
    </source>
</evidence>
<evidence type="ECO:0000313" key="2">
    <source>
        <dbReference type="EMBL" id="SAL59945.1"/>
    </source>
</evidence>
<dbReference type="SUPFAM" id="SSF53335">
    <property type="entry name" value="S-adenosyl-L-methionine-dependent methyltransferases"/>
    <property type="match status" value="1"/>
</dbReference>
<sequence>MDYDDFTAFEHRGWEHIVQPYENYFGRLTAQSHGALLDALEVGAGTRMLDVATGPGNLAAAALERGATISAVDFSATMIAHARQSHPDVEFQVASAESLPFGDERFDAVGISFGMLHFPHPEAALAEAARVLRKGGRVAFTVWAAPERAVGFQMVLDAVQQHGRLDVALPAAPPFFRFSDPDESKRVLVEAGLADPQAVEVDQTWPFAPPETPFHGLLHGGVRMGALLRAQEASALARIEKEVKTRAAAYLREGQLLVPMPCMLASAVKR</sequence>
<dbReference type="RefSeq" id="WP_087631335.1">
    <property type="nucleotide sequence ID" value="NZ_FCNZ02000012.1"/>
</dbReference>
<dbReference type="PANTHER" id="PTHR43591">
    <property type="entry name" value="METHYLTRANSFERASE"/>
    <property type="match status" value="1"/>
</dbReference>
<dbReference type="Pfam" id="PF08241">
    <property type="entry name" value="Methyltransf_11"/>
    <property type="match status" value="1"/>
</dbReference>
<dbReference type="GO" id="GO:0032259">
    <property type="term" value="P:methylation"/>
    <property type="evidence" value="ECO:0007669"/>
    <property type="project" value="UniProtKB-KW"/>
</dbReference>
<dbReference type="InterPro" id="IPR013216">
    <property type="entry name" value="Methyltransf_11"/>
</dbReference>
<comment type="caution">
    <text evidence="2">The sequence shown here is derived from an EMBL/GenBank/DDBJ whole genome shotgun (WGS) entry which is preliminary data.</text>
</comment>
<name>A0A158ITX6_9BURK</name>
<dbReference type="Proteomes" id="UP000054717">
    <property type="component" value="Unassembled WGS sequence"/>
</dbReference>
<reference evidence="2" key="1">
    <citation type="submission" date="2016-01" db="EMBL/GenBank/DDBJ databases">
        <authorList>
            <person name="Peeters Charlotte."/>
        </authorList>
    </citation>
    <scope>NUCLEOTIDE SEQUENCE</scope>
    <source>
        <strain evidence="2">LMG 22936</strain>
    </source>
</reference>
<dbReference type="Gene3D" id="3.40.50.150">
    <property type="entry name" value="Vaccinia Virus protein VP39"/>
    <property type="match status" value="1"/>
</dbReference>
<dbReference type="CDD" id="cd02440">
    <property type="entry name" value="AdoMet_MTases"/>
    <property type="match status" value="1"/>
</dbReference>
<dbReference type="EMBL" id="FCNZ02000012">
    <property type="protein sequence ID" value="SAL59945.1"/>
    <property type="molecule type" value="Genomic_DNA"/>
</dbReference>
<protein>
    <submittedName>
        <fullName evidence="2">Methyltransferase type 11</fullName>
    </submittedName>
</protein>